<sequence length="145" mass="15444">MTKIPAPAPAVPLTTPAAAAPAAPVLPRGVLYTCNTNPAAVARVLADLRGFAAVHGWPVFHEVYDLAPPGTPRRRRFGWRTVEQLVLRGEVNAVIAPSERELACTRSQLFALRRWLSGAGACALYPHDGPPQPACTPVQPEGVQP</sequence>
<protein>
    <recommendedName>
        <fullName evidence="4">Resolvase/invertase-type recombinase catalytic domain-containing protein</fullName>
    </recommendedName>
</protein>
<dbReference type="Proteomes" id="UP001610818">
    <property type="component" value="Unassembled WGS sequence"/>
</dbReference>
<evidence type="ECO:0000313" key="2">
    <source>
        <dbReference type="EMBL" id="MFH8551965.1"/>
    </source>
</evidence>
<comment type="caution">
    <text evidence="2">The sequence shown here is derived from an EMBL/GenBank/DDBJ whole genome shotgun (WGS) entry which is preliminary data.</text>
</comment>
<evidence type="ECO:0000313" key="3">
    <source>
        <dbReference type="Proteomes" id="UP001610818"/>
    </source>
</evidence>
<name>A0ABW7R3W9_9ACTN</name>
<dbReference type="EMBL" id="JBIRGQ010000019">
    <property type="protein sequence ID" value="MFH8551965.1"/>
    <property type="molecule type" value="Genomic_DNA"/>
</dbReference>
<evidence type="ECO:0008006" key="4">
    <source>
        <dbReference type="Google" id="ProtNLM"/>
    </source>
</evidence>
<accession>A0ABW7R3W9</accession>
<keyword evidence="1" id="KW-0732">Signal</keyword>
<feature type="chain" id="PRO_5047385116" description="Resolvase/invertase-type recombinase catalytic domain-containing protein" evidence="1">
    <location>
        <begin position="20"/>
        <end position="145"/>
    </location>
</feature>
<organism evidence="2 3">
    <name type="scientific">Streptomyces longisporoflavus</name>
    <dbReference type="NCBI Taxonomy" id="28044"/>
    <lineage>
        <taxon>Bacteria</taxon>
        <taxon>Bacillati</taxon>
        <taxon>Actinomycetota</taxon>
        <taxon>Actinomycetes</taxon>
        <taxon>Kitasatosporales</taxon>
        <taxon>Streptomycetaceae</taxon>
        <taxon>Streptomyces</taxon>
    </lineage>
</organism>
<reference evidence="2 3" key="1">
    <citation type="submission" date="2024-10" db="EMBL/GenBank/DDBJ databases">
        <title>The Natural Products Discovery Center: Release of the First 8490 Sequenced Strains for Exploring Actinobacteria Biosynthetic Diversity.</title>
        <authorList>
            <person name="Kalkreuter E."/>
            <person name="Kautsar S.A."/>
            <person name="Yang D."/>
            <person name="Bader C.D."/>
            <person name="Teijaro C.N."/>
            <person name="Fluegel L."/>
            <person name="Davis C.M."/>
            <person name="Simpson J.R."/>
            <person name="Lauterbach L."/>
            <person name="Steele A.D."/>
            <person name="Gui C."/>
            <person name="Meng S."/>
            <person name="Li G."/>
            <person name="Viehrig K."/>
            <person name="Ye F."/>
            <person name="Su P."/>
            <person name="Kiefer A.F."/>
            <person name="Nichols A."/>
            <person name="Cepeda A.J."/>
            <person name="Yan W."/>
            <person name="Fan B."/>
            <person name="Jiang Y."/>
            <person name="Adhikari A."/>
            <person name="Zheng C.-J."/>
            <person name="Schuster L."/>
            <person name="Cowan T.M."/>
            <person name="Smanski M.J."/>
            <person name="Chevrette M.G."/>
            <person name="De Carvalho L.P.S."/>
            <person name="Shen B."/>
        </authorList>
    </citation>
    <scope>NUCLEOTIDE SEQUENCE [LARGE SCALE GENOMIC DNA]</scope>
    <source>
        <strain evidence="2 3">NPDC017990</strain>
    </source>
</reference>
<feature type="signal peptide" evidence="1">
    <location>
        <begin position="1"/>
        <end position="19"/>
    </location>
</feature>
<gene>
    <name evidence="2" type="ORF">ACH4F9_44040</name>
</gene>
<evidence type="ECO:0000256" key="1">
    <source>
        <dbReference type="SAM" id="SignalP"/>
    </source>
</evidence>
<keyword evidence="3" id="KW-1185">Reference proteome</keyword>
<proteinExistence type="predicted"/>
<dbReference type="RefSeq" id="WP_397719096.1">
    <property type="nucleotide sequence ID" value="NZ_JBIRGN010000019.1"/>
</dbReference>